<feature type="domain" description="ABC transmembrane type-1" evidence="8">
    <location>
        <begin position="98"/>
        <end position="287"/>
    </location>
</feature>
<evidence type="ECO:0000313" key="10">
    <source>
        <dbReference type="Proteomes" id="UP001589865"/>
    </source>
</evidence>
<gene>
    <name evidence="9" type="ORF">ACFFGY_10655</name>
</gene>
<protein>
    <submittedName>
        <fullName evidence="9">Carbohydrate ABC transporter permease</fullName>
    </submittedName>
</protein>
<comment type="caution">
    <text evidence="9">The sequence shown here is derived from an EMBL/GenBank/DDBJ whole genome shotgun (WGS) entry which is preliminary data.</text>
</comment>
<proteinExistence type="inferred from homology"/>
<dbReference type="Gene3D" id="1.10.3720.10">
    <property type="entry name" value="MetI-like"/>
    <property type="match status" value="1"/>
</dbReference>
<feature type="transmembrane region" description="Helical" evidence="7">
    <location>
        <begin position="133"/>
        <end position="155"/>
    </location>
</feature>
<accession>A0ABV6JSL6</accession>
<evidence type="ECO:0000313" key="9">
    <source>
        <dbReference type="EMBL" id="MFC0408712.1"/>
    </source>
</evidence>
<feature type="transmembrane region" description="Helical" evidence="7">
    <location>
        <begin position="208"/>
        <end position="231"/>
    </location>
</feature>
<sequence length="301" mass="33374">MSAAAPDMTAVADTPAPSMTDTGEMAGAAGSRRLANALIWCALVIGAVVMIFPLYWMLATAIRPRAEVFEPIVSLLPQQLTWENFRNIWLRYPFLSWTVNSSFIAVVAVAITVSINLLCGYVFAKFRFPGRDVIFFAILGALMIPIQVILVPEFLVTSWLGLLNSPWGVILPRAAEAFGVFMVRQFMVSIPDELLEAARLDGAGEMRIFLRIVLPLSRPIIAVLIIFTFMWRWNDFAWPLVVLTDQAQFTLPLGLNLLRGEANPDWGGVMALALVSLLPMLLIFLIFQRYLVQGIASTGLK</sequence>
<comment type="subcellular location">
    <subcellularLocation>
        <location evidence="1 7">Cell membrane</location>
        <topology evidence="1 7">Multi-pass membrane protein</topology>
    </subcellularLocation>
</comment>
<dbReference type="SUPFAM" id="SSF161098">
    <property type="entry name" value="MetI-like"/>
    <property type="match status" value="1"/>
</dbReference>
<dbReference type="EMBL" id="JBHLUN010000007">
    <property type="protein sequence ID" value="MFC0408712.1"/>
    <property type="molecule type" value="Genomic_DNA"/>
</dbReference>
<evidence type="ECO:0000256" key="6">
    <source>
        <dbReference type="ARBA" id="ARBA00023136"/>
    </source>
</evidence>
<organism evidence="9 10">
    <name type="scientific">Roseomonas elaeocarpi</name>
    <dbReference type="NCBI Taxonomy" id="907779"/>
    <lineage>
        <taxon>Bacteria</taxon>
        <taxon>Pseudomonadati</taxon>
        <taxon>Pseudomonadota</taxon>
        <taxon>Alphaproteobacteria</taxon>
        <taxon>Acetobacterales</taxon>
        <taxon>Roseomonadaceae</taxon>
        <taxon>Roseomonas</taxon>
    </lineage>
</organism>
<keyword evidence="2 7" id="KW-0813">Transport</keyword>
<dbReference type="CDD" id="cd06261">
    <property type="entry name" value="TM_PBP2"/>
    <property type="match status" value="1"/>
</dbReference>
<evidence type="ECO:0000256" key="5">
    <source>
        <dbReference type="ARBA" id="ARBA00022989"/>
    </source>
</evidence>
<dbReference type="InterPro" id="IPR035906">
    <property type="entry name" value="MetI-like_sf"/>
</dbReference>
<keyword evidence="3" id="KW-1003">Cell membrane</keyword>
<dbReference type="PANTHER" id="PTHR43744">
    <property type="entry name" value="ABC TRANSPORTER PERMEASE PROTEIN MG189-RELATED-RELATED"/>
    <property type="match status" value="1"/>
</dbReference>
<evidence type="ECO:0000256" key="7">
    <source>
        <dbReference type="RuleBase" id="RU363032"/>
    </source>
</evidence>
<comment type="similarity">
    <text evidence="7">Belongs to the binding-protein-dependent transport system permease family.</text>
</comment>
<keyword evidence="10" id="KW-1185">Reference proteome</keyword>
<feature type="transmembrane region" description="Helical" evidence="7">
    <location>
        <begin position="103"/>
        <end position="124"/>
    </location>
</feature>
<evidence type="ECO:0000256" key="4">
    <source>
        <dbReference type="ARBA" id="ARBA00022692"/>
    </source>
</evidence>
<reference evidence="9 10" key="1">
    <citation type="submission" date="2024-09" db="EMBL/GenBank/DDBJ databases">
        <authorList>
            <person name="Sun Q."/>
            <person name="Mori K."/>
        </authorList>
    </citation>
    <scope>NUCLEOTIDE SEQUENCE [LARGE SCALE GENOMIC DNA]</scope>
    <source>
        <strain evidence="9 10">TBRC 5777</strain>
    </source>
</reference>
<name>A0ABV6JSL6_9PROT</name>
<keyword evidence="4 7" id="KW-0812">Transmembrane</keyword>
<keyword evidence="6 7" id="KW-0472">Membrane</keyword>
<feature type="transmembrane region" description="Helical" evidence="7">
    <location>
        <begin position="37"/>
        <end position="58"/>
    </location>
</feature>
<evidence type="ECO:0000259" key="8">
    <source>
        <dbReference type="PROSITE" id="PS50928"/>
    </source>
</evidence>
<keyword evidence="5 7" id="KW-1133">Transmembrane helix</keyword>
<evidence type="ECO:0000256" key="2">
    <source>
        <dbReference type="ARBA" id="ARBA00022448"/>
    </source>
</evidence>
<feature type="transmembrane region" description="Helical" evidence="7">
    <location>
        <begin position="266"/>
        <end position="287"/>
    </location>
</feature>
<evidence type="ECO:0000256" key="3">
    <source>
        <dbReference type="ARBA" id="ARBA00022475"/>
    </source>
</evidence>
<dbReference type="PROSITE" id="PS50928">
    <property type="entry name" value="ABC_TM1"/>
    <property type="match status" value="1"/>
</dbReference>
<evidence type="ECO:0000256" key="1">
    <source>
        <dbReference type="ARBA" id="ARBA00004651"/>
    </source>
</evidence>
<dbReference type="PANTHER" id="PTHR43744:SF12">
    <property type="entry name" value="ABC TRANSPORTER PERMEASE PROTEIN MG189-RELATED"/>
    <property type="match status" value="1"/>
</dbReference>
<dbReference type="InterPro" id="IPR000515">
    <property type="entry name" value="MetI-like"/>
</dbReference>
<dbReference type="Proteomes" id="UP001589865">
    <property type="component" value="Unassembled WGS sequence"/>
</dbReference>
<dbReference type="Pfam" id="PF00528">
    <property type="entry name" value="BPD_transp_1"/>
    <property type="match status" value="1"/>
</dbReference>
<feature type="transmembrane region" description="Helical" evidence="7">
    <location>
        <begin position="167"/>
        <end position="187"/>
    </location>
</feature>
<dbReference type="RefSeq" id="WP_377044470.1">
    <property type="nucleotide sequence ID" value="NZ_JBHLUN010000007.1"/>
</dbReference>